<keyword evidence="2" id="KW-0812">Transmembrane</keyword>
<keyword evidence="4" id="KW-1185">Reference proteome</keyword>
<feature type="transmembrane region" description="Helical" evidence="2">
    <location>
        <begin position="43"/>
        <end position="65"/>
    </location>
</feature>
<proteinExistence type="predicted"/>
<sequence>MVTTTTKHQLCLQGMRHRRKPLARPSSSSTRPPSSRSRTSKDLFLVTIIVFDLLIISIICALLLCERVG</sequence>
<accession>A0A136JGS7</accession>
<protein>
    <submittedName>
        <fullName evidence="3">Uncharacterized protein</fullName>
    </submittedName>
</protein>
<dbReference type="Proteomes" id="UP000070501">
    <property type="component" value="Unassembled WGS sequence"/>
</dbReference>
<name>A0A136JGS7_9PEZI</name>
<evidence type="ECO:0000313" key="4">
    <source>
        <dbReference type="Proteomes" id="UP000070501"/>
    </source>
</evidence>
<dbReference type="AlphaFoldDB" id="A0A136JGS7"/>
<feature type="region of interest" description="Disordered" evidence="1">
    <location>
        <begin position="1"/>
        <end position="38"/>
    </location>
</feature>
<feature type="compositionally biased region" description="Low complexity" evidence="1">
    <location>
        <begin position="24"/>
        <end position="37"/>
    </location>
</feature>
<evidence type="ECO:0000256" key="1">
    <source>
        <dbReference type="SAM" id="MobiDB-lite"/>
    </source>
</evidence>
<reference evidence="4" key="1">
    <citation type="submission" date="2016-02" db="EMBL/GenBank/DDBJ databases">
        <title>Draft genome sequence of Microdochium bolleyi, a fungal endophyte of beachgrass.</title>
        <authorList>
            <consortium name="DOE Joint Genome Institute"/>
            <person name="David A.S."/>
            <person name="May G."/>
            <person name="Haridas S."/>
            <person name="Lim J."/>
            <person name="Wang M."/>
            <person name="Labutti K."/>
            <person name="Lipzen A."/>
            <person name="Barry K."/>
            <person name="Grigoriev I.V."/>
        </authorList>
    </citation>
    <scope>NUCLEOTIDE SEQUENCE [LARGE SCALE GENOMIC DNA]</scope>
    <source>
        <strain evidence="4">J235TASD1</strain>
    </source>
</reference>
<keyword evidence="2" id="KW-0472">Membrane</keyword>
<evidence type="ECO:0000313" key="3">
    <source>
        <dbReference type="EMBL" id="KXJ96369.1"/>
    </source>
</evidence>
<keyword evidence="2" id="KW-1133">Transmembrane helix</keyword>
<gene>
    <name evidence="3" type="ORF">Micbo1qcDRAFT_453</name>
</gene>
<dbReference type="InParanoid" id="A0A136JGS7"/>
<dbReference type="EMBL" id="KQ964245">
    <property type="protein sequence ID" value="KXJ96369.1"/>
    <property type="molecule type" value="Genomic_DNA"/>
</dbReference>
<evidence type="ECO:0000256" key="2">
    <source>
        <dbReference type="SAM" id="Phobius"/>
    </source>
</evidence>
<organism evidence="3 4">
    <name type="scientific">Microdochium bolleyi</name>
    <dbReference type="NCBI Taxonomy" id="196109"/>
    <lineage>
        <taxon>Eukaryota</taxon>
        <taxon>Fungi</taxon>
        <taxon>Dikarya</taxon>
        <taxon>Ascomycota</taxon>
        <taxon>Pezizomycotina</taxon>
        <taxon>Sordariomycetes</taxon>
        <taxon>Xylariomycetidae</taxon>
        <taxon>Xylariales</taxon>
        <taxon>Microdochiaceae</taxon>
        <taxon>Microdochium</taxon>
    </lineage>
</organism>